<dbReference type="Gene3D" id="3.40.1550.10">
    <property type="entry name" value="CheC-like"/>
    <property type="match status" value="1"/>
</dbReference>
<dbReference type="InterPro" id="IPR028051">
    <property type="entry name" value="CheX-like_dom"/>
</dbReference>
<dbReference type="EMBL" id="ANMO01000192">
    <property type="protein sequence ID" value="EMB15162.1"/>
    <property type="molecule type" value="Genomic_DNA"/>
</dbReference>
<organism evidence="3 4">
    <name type="scientific">Rhodopirellula europaea 6C</name>
    <dbReference type="NCBI Taxonomy" id="1263867"/>
    <lineage>
        <taxon>Bacteria</taxon>
        <taxon>Pseudomonadati</taxon>
        <taxon>Planctomycetota</taxon>
        <taxon>Planctomycetia</taxon>
        <taxon>Pirellulales</taxon>
        <taxon>Pirellulaceae</taxon>
        <taxon>Rhodopirellula</taxon>
    </lineage>
</organism>
<dbReference type="PANTHER" id="PTHR39452:SF1">
    <property type="entry name" value="CHEY-P PHOSPHATASE CHEX"/>
    <property type="match status" value="1"/>
</dbReference>
<dbReference type="PATRIC" id="fig|1263867.3.peg.4440"/>
<dbReference type="RefSeq" id="WP_008659380.1">
    <property type="nucleotide sequence ID" value="NZ_ANMO01000192.1"/>
</dbReference>
<dbReference type="PANTHER" id="PTHR39452">
    <property type="entry name" value="CHEY-P PHOSPHATASE CHEX"/>
    <property type="match status" value="1"/>
</dbReference>
<gene>
    <name evidence="3" type="ORF">RE6C_04144</name>
</gene>
<dbReference type="SUPFAM" id="SSF103039">
    <property type="entry name" value="CheC-like"/>
    <property type="match status" value="1"/>
</dbReference>
<feature type="domain" description="Chemotaxis phosphatase CheX-like" evidence="2">
    <location>
        <begin position="38"/>
        <end position="120"/>
    </location>
</feature>
<dbReference type="InterPro" id="IPR038756">
    <property type="entry name" value="CheX-like"/>
</dbReference>
<evidence type="ECO:0000256" key="1">
    <source>
        <dbReference type="ARBA" id="ARBA00022500"/>
    </source>
</evidence>
<dbReference type="Proteomes" id="UP000011529">
    <property type="component" value="Unassembled WGS sequence"/>
</dbReference>
<comment type="caution">
    <text evidence="3">The sequence shown here is derived from an EMBL/GenBank/DDBJ whole genome shotgun (WGS) entry which is preliminary data.</text>
</comment>
<evidence type="ECO:0000259" key="2">
    <source>
        <dbReference type="Pfam" id="PF13690"/>
    </source>
</evidence>
<evidence type="ECO:0000313" key="3">
    <source>
        <dbReference type="EMBL" id="EMB15162.1"/>
    </source>
</evidence>
<accession>M2AR01</accession>
<reference evidence="3" key="1">
    <citation type="submission" date="2012-11" db="EMBL/GenBank/DDBJ databases">
        <title>Permanent draft genomes of Rhodopirellula europaea strain SH398 and 6C.</title>
        <authorList>
            <person name="Richter M."/>
            <person name="Richter-Heitmann T."/>
            <person name="Frank C."/>
            <person name="Harder J."/>
            <person name="Glockner F.O."/>
        </authorList>
    </citation>
    <scope>NUCLEOTIDE SEQUENCE</scope>
    <source>
        <strain evidence="3">6C</strain>
    </source>
</reference>
<name>M2AR01_9BACT</name>
<dbReference type="GO" id="GO:0006935">
    <property type="term" value="P:chemotaxis"/>
    <property type="evidence" value="ECO:0007669"/>
    <property type="project" value="UniProtKB-KW"/>
</dbReference>
<sequence length="148" mass="15714">MISTEDILTITENVFTTMIDSPVELDNDESDLAAHAPITGCVQIAGEWSGAVLVQTTGDFATQAASKMLMLDQAEVCIEDRQDTMAEIANMIGGNIKSLVPGPSTLSLPTVTTGEDFDIRIFGTTVENSVAMTANGQQLKVIVCRGCE</sequence>
<dbReference type="InterPro" id="IPR028976">
    <property type="entry name" value="CheC-like_sf"/>
</dbReference>
<protein>
    <submittedName>
        <fullName evidence="3">Inhibitor of MCP methylation CheC-like protein</fullName>
    </submittedName>
</protein>
<dbReference type="Pfam" id="PF13690">
    <property type="entry name" value="CheX"/>
    <property type="match status" value="1"/>
</dbReference>
<keyword evidence="1" id="KW-0145">Chemotaxis</keyword>
<proteinExistence type="predicted"/>
<keyword evidence="4" id="KW-1185">Reference proteome</keyword>
<reference evidence="3" key="2">
    <citation type="journal article" date="2013" name="Mar. Genomics">
        <title>Expression of sulfatases in Rhodopirellula baltica and the diversity of sulfatases in the genus Rhodopirellula.</title>
        <authorList>
            <person name="Wegner C.E."/>
            <person name="Richter-Heitmann T."/>
            <person name="Klindworth A."/>
            <person name="Klockow C."/>
            <person name="Richter M."/>
            <person name="Achstetter T."/>
            <person name="Glockner F.O."/>
            <person name="Harder J."/>
        </authorList>
    </citation>
    <scope>NUCLEOTIDE SEQUENCE [LARGE SCALE GENOMIC DNA]</scope>
    <source>
        <strain evidence="3">6C</strain>
    </source>
</reference>
<evidence type="ECO:0000313" key="4">
    <source>
        <dbReference type="Proteomes" id="UP000011529"/>
    </source>
</evidence>
<dbReference type="AlphaFoldDB" id="M2AR01"/>